<keyword evidence="1" id="KW-0677">Repeat</keyword>
<evidence type="ECO:0000256" key="1">
    <source>
        <dbReference type="ARBA" id="ARBA00022737"/>
    </source>
</evidence>
<keyword evidence="2" id="KW-0408">Iron</keyword>
<accession>A0AAE8MQR1</accession>
<dbReference type="PANTHER" id="PTHR47435:SF4">
    <property type="entry name" value="KELCH REPEAT PROTEIN (AFU_ORTHOLOGUE AFUA_5G12780)"/>
    <property type="match status" value="1"/>
</dbReference>
<dbReference type="AlphaFoldDB" id="A0AAE8MQR1"/>
<evidence type="ECO:0000256" key="2">
    <source>
        <dbReference type="ARBA" id="ARBA00023004"/>
    </source>
</evidence>
<feature type="transmembrane region" description="Helical" evidence="4">
    <location>
        <begin position="500"/>
        <end position="523"/>
    </location>
</feature>
<evidence type="ECO:0000256" key="4">
    <source>
        <dbReference type="SAM" id="Phobius"/>
    </source>
</evidence>
<comment type="caution">
    <text evidence="5">The sequence shown here is derived from an EMBL/GenBank/DDBJ whole genome shotgun (WGS) entry which is preliminary data.</text>
</comment>
<dbReference type="EMBL" id="ONZQ02000002">
    <property type="protein sequence ID" value="SPN98500.1"/>
    <property type="molecule type" value="Genomic_DNA"/>
</dbReference>
<dbReference type="SUPFAM" id="SSF117281">
    <property type="entry name" value="Kelch motif"/>
    <property type="match status" value="1"/>
</dbReference>
<protein>
    <submittedName>
        <fullName evidence="5">Uncharacterized protein</fullName>
    </submittedName>
</protein>
<dbReference type="CDD" id="cd21699">
    <property type="entry name" value="JMTM_APP_like"/>
    <property type="match status" value="1"/>
</dbReference>
<dbReference type="PANTHER" id="PTHR47435">
    <property type="entry name" value="KELCH REPEAT PROTEIN (AFU_ORTHOLOGUE AFUA_5G12780)"/>
    <property type="match status" value="1"/>
</dbReference>
<feature type="region of interest" description="Disordered" evidence="3">
    <location>
        <begin position="474"/>
        <end position="494"/>
    </location>
</feature>
<dbReference type="Gene3D" id="2.120.10.80">
    <property type="entry name" value="Kelch-type beta propeller"/>
    <property type="match status" value="2"/>
</dbReference>
<sequence>MTRPISRPASKAMRFFDAGHPKADGVQRVRGGRGSPFAVLLLLLIAGVQLSLQQGDPVSNFCRRFGHQAAIVDERLYIDGGYLNYNPLEQFPTNYTNDYLFFHDLSSVAKSGMPQLEASLTKNRTIPSLHGGVLWPDGVNKRLYQFGGEFPASDRATPLRGLYAYDILYDTWDYHPIDHAGQPESTVVRRTSYGAGAAVQERGEGYWYGGWVSNRSEPDWGAGDNVVTSNLVKYDMDRDLWTNSSGPDGVGRAEGAMVYLPAGDAGMLVYMGGVRDVSGNGSAVEGQPMDEVFVYDVLSSKWYVQKASGDVPEMRGLFCAGVAWADDRSSYNIYIYGGASMPPSTIGFDDLYILSLPTFTWTKLYPESNGTGEYPHHSLTCTVTTSLSQMLVIGGWFPATDMCDTPEQWGVHNVDLGRQNPDGAIWALYEPEKKGYVVPKNIIDVIGGGGSGGATKAAPEGGFVSPDLKVLLSRTASSPKREPTRDVSGGETGGGLSKGAIAGIAVGGVAVLLALVLGAVICLRRRRRQRRVGPPQDSPGPETAFTARDYLHPVPVPQAGPIELAAEQPGALSGYSYTLSPVSDHSKDQWARELSQAGSPIGVAEERERAAHELSSTPGVGGSTVGEGRVHATYYHA</sequence>
<name>A0AAE8MQR1_9PEZI</name>
<dbReference type="GO" id="GO:0019760">
    <property type="term" value="P:glucosinolate metabolic process"/>
    <property type="evidence" value="ECO:0007669"/>
    <property type="project" value="UniProtKB-ARBA"/>
</dbReference>
<dbReference type="Proteomes" id="UP001187682">
    <property type="component" value="Unassembled WGS sequence"/>
</dbReference>
<reference evidence="5" key="1">
    <citation type="submission" date="2018-03" db="EMBL/GenBank/DDBJ databases">
        <authorList>
            <person name="Guldener U."/>
        </authorList>
    </citation>
    <scope>NUCLEOTIDE SEQUENCE</scope>
</reference>
<evidence type="ECO:0000256" key="3">
    <source>
        <dbReference type="SAM" id="MobiDB-lite"/>
    </source>
</evidence>
<evidence type="ECO:0000313" key="6">
    <source>
        <dbReference type="Proteomes" id="UP001187682"/>
    </source>
</evidence>
<dbReference type="InterPro" id="IPR015915">
    <property type="entry name" value="Kelch-typ_b-propeller"/>
</dbReference>
<keyword evidence="6" id="KW-1185">Reference proteome</keyword>
<keyword evidence="4" id="KW-0812">Transmembrane</keyword>
<organism evidence="5 6">
    <name type="scientific">Cephalotrichum gorgonifer</name>
    <dbReference type="NCBI Taxonomy" id="2041049"/>
    <lineage>
        <taxon>Eukaryota</taxon>
        <taxon>Fungi</taxon>
        <taxon>Dikarya</taxon>
        <taxon>Ascomycota</taxon>
        <taxon>Pezizomycotina</taxon>
        <taxon>Sordariomycetes</taxon>
        <taxon>Hypocreomycetidae</taxon>
        <taxon>Microascales</taxon>
        <taxon>Microascaceae</taxon>
        <taxon>Cephalotrichum</taxon>
    </lineage>
</organism>
<proteinExistence type="predicted"/>
<gene>
    <name evidence="5" type="ORF">DNG_01545</name>
</gene>
<keyword evidence="4" id="KW-1133">Transmembrane helix</keyword>
<keyword evidence="4" id="KW-0472">Membrane</keyword>
<evidence type="ECO:0000313" key="5">
    <source>
        <dbReference type="EMBL" id="SPN98500.1"/>
    </source>
</evidence>